<dbReference type="AlphaFoldDB" id="A0A433Q2N4"/>
<keyword evidence="2" id="KW-1185">Reference proteome</keyword>
<evidence type="ECO:0000313" key="1">
    <source>
        <dbReference type="EMBL" id="RUS23992.1"/>
    </source>
</evidence>
<name>A0A433Q2N4_9FUNG</name>
<gene>
    <name evidence="1" type="ORF">BC938DRAFT_474298</name>
</gene>
<evidence type="ECO:0000313" key="2">
    <source>
        <dbReference type="Proteomes" id="UP000274822"/>
    </source>
</evidence>
<organism evidence="1 2">
    <name type="scientific">Jimgerdemannia flammicorona</name>
    <dbReference type="NCBI Taxonomy" id="994334"/>
    <lineage>
        <taxon>Eukaryota</taxon>
        <taxon>Fungi</taxon>
        <taxon>Fungi incertae sedis</taxon>
        <taxon>Mucoromycota</taxon>
        <taxon>Mucoromycotina</taxon>
        <taxon>Endogonomycetes</taxon>
        <taxon>Endogonales</taxon>
        <taxon>Endogonaceae</taxon>
        <taxon>Jimgerdemannia</taxon>
    </lineage>
</organism>
<protein>
    <submittedName>
        <fullName evidence="1">Uncharacterized protein</fullName>
    </submittedName>
</protein>
<sequence length="65" mass="6999">MIVDRAIAPCRYLGVAKSGVWGDAAMSAVGADRISPKHKQRIMHVLPDDCFEPGFSLSAGTVIVW</sequence>
<dbReference type="EMBL" id="RBNJ01017737">
    <property type="protein sequence ID" value="RUS23992.1"/>
    <property type="molecule type" value="Genomic_DNA"/>
</dbReference>
<dbReference type="Proteomes" id="UP000274822">
    <property type="component" value="Unassembled WGS sequence"/>
</dbReference>
<proteinExistence type="predicted"/>
<reference evidence="1 2" key="1">
    <citation type="journal article" date="2018" name="New Phytol.">
        <title>Phylogenomics of Endogonaceae and evolution of mycorrhizas within Mucoromycota.</title>
        <authorList>
            <person name="Chang Y."/>
            <person name="Desiro A."/>
            <person name="Na H."/>
            <person name="Sandor L."/>
            <person name="Lipzen A."/>
            <person name="Clum A."/>
            <person name="Barry K."/>
            <person name="Grigoriev I.V."/>
            <person name="Martin F.M."/>
            <person name="Stajich J.E."/>
            <person name="Smith M.E."/>
            <person name="Bonito G."/>
            <person name="Spatafora J.W."/>
        </authorList>
    </citation>
    <scope>NUCLEOTIDE SEQUENCE [LARGE SCALE GENOMIC DNA]</scope>
    <source>
        <strain evidence="1 2">AD002</strain>
    </source>
</reference>
<comment type="caution">
    <text evidence="1">The sequence shown here is derived from an EMBL/GenBank/DDBJ whole genome shotgun (WGS) entry which is preliminary data.</text>
</comment>
<accession>A0A433Q2N4</accession>